<dbReference type="EMBL" id="CP134537">
    <property type="protein sequence ID" value="WNH10095.1"/>
    <property type="molecule type" value="Genomic_DNA"/>
</dbReference>
<name>A0ABY9XW49_9FLAO</name>
<sequence>MKLEQMTDKEKEALHIACVSESDLTIRGNWKTIELMKYSDGDVEFEMTDGSERITHMFDKAQIEFLAKWLAHSR</sequence>
<evidence type="ECO:0000313" key="2">
    <source>
        <dbReference type="Proteomes" id="UP001302806"/>
    </source>
</evidence>
<protein>
    <submittedName>
        <fullName evidence="1">Uncharacterized protein</fullName>
    </submittedName>
</protein>
<organism evidence="1 2">
    <name type="scientific">Thalassobellus suaedae</name>
    <dbReference type="NCBI Taxonomy" id="3074124"/>
    <lineage>
        <taxon>Bacteria</taxon>
        <taxon>Pseudomonadati</taxon>
        <taxon>Bacteroidota</taxon>
        <taxon>Flavobacteriia</taxon>
        <taxon>Flavobacteriales</taxon>
        <taxon>Flavobacteriaceae</taxon>
        <taxon>Thalassobellus</taxon>
    </lineage>
</organism>
<dbReference type="RefSeq" id="WP_415866444.1">
    <property type="nucleotide sequence ID" value="NZ_CP134537.1"/>
</dbReference>
<proteinExistence type="predicted"/>
<gene>
    <name evidence="1" type="ORF">RHP51_05180</name>
</gene>
<dbReference type="Proteomes" id="UP001302806">
    <property type="component" value="Chromosome"/>
</dbReference>
<reference evidence="1 2" key="1">
    <citation type="submission" date="2023-09" db="EMBL/GenBank/DDBJ databases">
        <title>Thalassobella suaedae gen. nov., sp. nov., a marine bacterium of the family Flavobacteriaceae isolated from a halophyte Suaeda japonica.</title>
        <authorList>
            <person name="Lee S.Y."/>
            <person name="Hwang C.Y."/>
        </authorList>
    </citation>
    <scope>NUCLEOTIDE SEQUENCE [LARGE SCALE GENOMIC DNA]</scope>
    <source>
        <strain evidence="1 2">HL-DH14</strain>
    </source>
</reference>
<accession>A0ABY9XW49</accession>
<evidence type="ECO:0000313" key="1">
    <source>
        <dbReference type="EMBL" id="WNH10095.1"/>
    </source>
</evidence>